<organism evidence="1 2">
    <name type="scientific">Diphasiastrum complanatum</name>
    <name type="common">Issler's clubmoss</name>
    <name type="synonym">Lycopodium complanatum</name>
    <dbReference type="NCBI Taxonomy" id="34168"/>
    <lineage>
        <taxon>Eukaryota</taxon>
        <taxon>Viridiplantae</taxon>
        <taxon>Streptophyta</taxon>
        <taxon>Embryophyta</taxon>
        <taxon>Tracheophyta</taxon>
        <taxon>Lycopodiopsida</taxon>
        <taxon>Lycopodiales</taxon>
        <taxon>Lycopodiaceae</taxon>
        <taxon>Lycopodioideae</taxon>
        <taxon>Diphasiastrum</taxon>
    </lineage>
</organism>
<gene>
    <name evidence="1" type="ORF">O6H91_17G074600</name>
</gene>
<comment type="caution">
    <text evidence="1">The sequence shown here is derived from an EMBL/GenBank/DDBJ whole genome shotgun (WGS) entry which is preliminary data.</text>
</comment>
<keyword evidence="2" id="KW-1185">Reference proteome</keyword>
<dbReference type="Proteomes" id="UP001162992">
    <property type="component" value="Chromosome 17"/>
</dbReference>
<accession>A0ACC2B7Z9</accession>
<sequence>MEIEIEELERPLLRTHNEELQEEPLVSHLPNRKAAIFIVIGFLATAIAIAAATGYLTKNDNPNRNIDLNSLQPYEQRIVDAENAAVTTNVEHCSNIGRNVLQDGGNAVDAAAATALCEGGLNSMASGSSGGAFLLPRLNDTVEA</sequence>
<dbReference type="EMBL" id="CM055108">
    <property type="protein sequence ID" value="KAJ7525928.1"/>
    <property type="molecule type" value="Genomic_DNA"/>
</dbReference>
<proteinExistence type="predicted"/>
<protein>
    <submittedName>
        <fullName evidence="1">Uncharacterized protein</fullName>
    </submittedName>
</protein>
<evidence type="ECO:0000313" key="2">
    <source>
        <dbReference type="Proteomes" id="UP001162992"/>
    </source>
</evidence>
<reference evidence="2" key="1">
    <citation type="journal article" date="2024" name="Proc. Natl. Acad. Sci. U.S.A.">
        <title>Extraordinary preservation of gene collinearity over three hundred million years revealed in homosporous lycophytes.</title>
        <authorList>
            <person name="Li C."/>
            <person name="Wickell D."/>
            <person name="Kuo L.Y."/>
            <person name="Chen X."/>
            <person name="Nie B."/>
            <person name="Liao X."/>
            <person name="Peng D."/>
            <person name="Ji J."/>
            <person name="Jenkins J."/>
            <person name="Williams M."/>
            <person name="Shu S."/>
            <person name="Plott C."/>
            <person name="Barry K."/>
            <person name="Rajasekar S."/>
            <person name="Grimwood J."/>
            <person name="Han X."/>
            <person name="Sun S."/>
            <person name="Hou Z."/>
            <person name="He W."/>
            <person name="Dai G."/>
            <person name="Sun C."/>
            <person name="Schmutz J."/>
            <person name="Leebens-Mack J.H."/>
            <person name="Li F.W."/>
            <person name="Wang L."/>
        </authorList>
    </citation>
    <scope>NUCLEOTIDE SEQUENCE [LARGE SCALE GENOMIC DNA]</scope>
    <source>
        <strain evidence="2">cv. PW_Plant_1</strain>
    </source>
</reference>
<name>A0ACC2B7Z9_DIPCM</name>
<evidence type="ECO:0000313" key="1">
    <source>
        <dbReference type="EMBL" id="KAJ7525928.1"/>
    </source>
</evidence>